<accession>A0A3M7R7Z3</accession>
<evidence type="ECO:0000313" key="2">
    <source>
        <dbReference type="Proteomes" id="UP000276133"/>
    </source>
</evidence>
<keyword evidence="2" id="KW-1185">Reference proteome</keyword>
<sequence length="78" mass="9214">MHNNSSKEFIENTILVMKRVMVEIEYPGYENKAWLEERSNPFQNGTFAENSLNNLRIQKIATKKKNRDIQDIKKDSLI</sequence>
<protein>
    <submittedName>
        <fullName evidence="1">Uncharacterized protein</fullName>
    </submittedName>
</protein>
<organism evidence="1 2">
    <name type="scientific">Brachionus plicatilis</name>
    <name type="common">Marine rotifer</name>
    <name type="synonym">Brachionus muelleri</name>
    <dbReference type="NCBI Taxonomy" id="10195"/>
    <lineage>
        <taxon>Eukaryota</taxon>
        <taxon>Metazoa</taxon>
        <taxon>Spiralia</taxon>
        <taxon>Gnathifera</taxon>
        <taxon>Rotifera</taxon>
        <taxon>Eurotatoria</taxon>
        <taxon>Monogononta</taxon>
        <taxon>Pseudotrocha</taxon>
        <taxon>Ploima</taxon>
        <taxon>Brachionidae</taxon>
        <taxon>Brachionus</taxon>
    </lineage>
</organism>
<name>A0A3M7R7Z3_BRAPC</name>
<dbReference type="EMBL" id="REGN01004030">
    <property type="protein sequence ID" value="RNA19521.1"/>
    <property type="molecule type" value="Genomic_DNA"/>
</dbReference>
<evidence type="ECO:0000313" key="1">
    <source>
        <dbReference type="EMBL" id="RNA19521.1"/>
    </source>
</evidence>
<comment type="caution">
    <text evidence="1">The sequence shown here is derived from an EMBL/GenBank/DDBJ whole genome shotgun (WGS) entry which is preliminary data.</text>
</comment>
<reference evidence="1 2" key="1">
    <citation type="journal article" date="2018" name="Sci. Rep.">
        <title>Genomic signatures of local adaptation to the degree of environmental predictability in rotifers.</title>
        <authorList>
            <person name="Franch-Gras L."/>
            <person name="Hahn C."/>
            <person name="Garcia-Roger E.M."/>
            <person name="Carmona M.J."/>
            <person name="Serra M."/>
            <person name="Gomez A."/>
        </authorList>
    </citation>
    <scope>NUCLEOTIDE SEQUENCE [LARGE SCALE GENOMIC DNA]</scope>
    <source>
        <strain evidence="1">HYR1</strain>
    </source>
</reference>
<dbReference type="AlphaFoldDB" id="A0A3M7R7Z3"/>
<proteinExistence type="predicted"/>
<gene>
    <name evidence="1" type="ORF">BpHYR1_030680</name>
</gene>
<dbReference type="Proteomes" id="UP000276133">
    <property type="component" value="Unassembled WGS sequence"/>
</dbReference>